<evidence type="ECO:0000313" key="2">
    <source>
        <dbReference type="Proteomes" id="UP000823612"/>
    </source>
</evidence>
<comment type="caution">
    <text evidence="1">The sequence shown here is derived from an EMBL/GenBank/DDBJ whole genome shotgun (WGS) entry which is preliminary data.</text>
</comment>
<reference evidence="1" key="2">
    <citation type="journal article" date="2021" name="PeerJ">
        <title>Extensive microbial diversity within the chicken gut microbiome revealed by metagenomics and culture.</title>
        <authorList>
            <person name="Gilroy R."/>
            <person name="Ravi A."/>
            <person name="Getino M."/>
            <person name="Pursley I."/>
            <person name="Horton D.L."/>
            <person name="Alikhan N.F."/>
            <person name="Baker D."/>
            <person name="Gharbi K."/>
            <person name="Hall N."/>
            <person name="Watson M."/>
            <person name="Adriaenssens E.M."/>
            <person name="Foster-Nyarko E."/>
            <person name="Jarju S."/>
            <person name="Secka A."/>
            <person name="Antonio M."/>
            <person name="Oren A."/>
            <person name="Chaudhuri R.R."/>
            <person name="La Ragione R."/>
            <person name="Hildebrand F."/>
            <person name="Pallen M.J."/>
        </authorList>
    </citation>
    <scope>NUCLEOTIDE SEQUENCE</scope>
    <source>
        <strain evidence="1">2889</strain>
    </source>
</reference>
<dbReference type="EMBL" id="JADIMZ010000011">
    <property type="protein sequence ID" value="MBO8431825.1"/>
    <property type="molecule type" value="Genomic_DNA"/>
</dbReference>
<accession>A0A9D9GYK8</accession>
<dbReference type="Gene3D" id="3.40.50.300">
    <property type="entry name" value="P-loop containing nucleotide triphosphate hydrolases"/>
    <property type="match status" value="1"/>
</dbReference>
<evidence type="ECO:0000313" key="1">
    <source>
        <dbReference type="EMBL" id="MBO8431825.1"/>
    </source>
</evidence>
<dbReference type="Proteomes" id="UP000823612">
    <property type="component" value="Unassembled WGS sequence"/>
</dbReference>
<organism evidence="1 2">
    <name type="scientific">Candidatus Pullibacteroides excrementavium</name>
    <dbReference type="NCBI Taxonomy" id="2840905"/>
    <lineage>
        <taxon>Bacteria</taxon>
        <taxon>Pseudomonadati</taxon>
        <taxon>Bacteroidota</taxon>
        <taxon>Bacteroidia</taxon>
        <taxon>Bacteroidales</taxon>
        <taxon>Candidatus Pullibacteroides</taxon>
    </lineage>
</organism>
<evidence type="ECO:0008006" key="3">
    <source>
        <dbReference type="Google" id="ProtNLM"/>
    </source>
</evidence>
<dbReference type="InterPro" id="IPR027417">
    <property type="entry name" value="P-loop_NTPase"/>
</dbReference>
<gene>
    <name evidence="1" type="ORF">IAB08_00820</name>
</gene>
<dbReference type="AlphaFoldDB" id="A0A9D9GYK8"/>
<sequence>MFLILGKKGSGKTYYTIHTLIEQYRKAQPGKKILVYNTDDHPDYRYIPRIKPADLKRWSGAGLYRICDAATTDVLALINEYVYNGLVIFEDASKYINKRLQKSAWDSILNSKQHNLDLVFQFHGFAACPPEILRQCDVITMFRCDNPIYRREDLVEYEAVDAAWRKLMASKEDWPHRTVIVA</sequence>
<reference evidence="1" key="1">
    <citation type="submission" date="2020-10" db="EMBL/GenBank/DDBJ databases">
        <authorList>
            <person name="Gilroy R."/>
        </authorList>
    </citation>
    <scope>NUCLEOTIDE SEQUENCE</scope>
    <source>
        <strain evidence="1">2889</strain>
    </source>
</reference>
<protein>
    <recommendedName>
        <fullName evidence="3">Zona occludens toxin N-terminal domain-containing protein</fullName>
    </recommendedName>
</protein>
<name>A0A9D9GYK8_9BACT</name>
<proteinExistence type="predicted"/>